<dbReference type="SUPFAM" id="SSF49464">
    <property type="entry name" value="Carboxypeptidase regulatory domain-like"/>
    <property type="match status" value="1"/>
</dbReference>
<gene>
    <name evidence="10" type="ORF">C5749_18945</name>
</gene>
<dbReference type="NCBIfam" id="TIGR04057">
    <property type="entry name" value="SusC_RagA_signa"/>
    <property type="match status" value="1"/>
</dbReference>
<evidence type="ECO:0000256" key="3">
    <source>
        <dbReference type="ARBA" id="ARBA00022452"/>
    </source>
</evidence>
<evidence type="ECO:0000313" key="10">
    <source>
        <dbReference type="EMBL" id="PRD50772.1"/>
    </source>
</evidence>
<dbReference type="PROSITE" id="PS52016">
    <property type="entry name" value="TONB_DEPENDENT_REC_3"/>
    <property type="match status" value="1"/>
</dbReference>
<evidence type="ECO:0000256" key="6">
    <source>
        <dbReference type="ARBA" id="ARBA00023237"/>
    </source>
</evidence>
<comment type="subcellular location">
    <subcellularLocation>
        <location evidence="1 7">Cell outer membrane</location>
        <topology evidence="1 7">Multi-pass membrane protein</topology>
    </subcellularLocation>
</comment>
<dbReference type="Gene3D" id="2.170.130.10">
    <property type="entry name" value="TonB-dependent receptor, plug domain"/>
    <property type="match status" value="1"/>
</dbReference>
<dbReference type="AlphaFoldDB" id="A0A2S9JD21"/>
<keyword evidence="11" id="KW-1185">Reference proteome</keyword>
<dbReference type="Gene3D" id="2.40.170.20">
    <property type="entry name" value="TonB-dependent receptor, beta-barrel domain"/>
    <property type="match status" value="1"/>
</dbReference>
<sequence>MNKAFLLWTVVLGSALCKVYAGAGSSPYSIHDVLDNIGVSVKTPAVVQNQISGTVRDVSGSLAGVTVTVVGSTVVVQTDRNGIFLLNAPRGSTLRFSALGYHTKEVVASSNQLSVQLEAAEETIDEVIVTAMGITRERKSLGYAAQDLGAEELMKNKTANIINSLAGKIAGVNVTQTSGGAGAGASIILRGGTSLQRDNQPLFVVDGLIYDNSSSINGNSGFDGAQSTNSTYSNRVMDINPEDIENVSVLKGPAAAALYGSRAANGVVLITTKSGKSGKAEISVNSRFVSNWANRLPEYQHRYKRGFYQQDGTLMEGDATTAMRSWGAAAGSGDVMYDNLGNFFQSANTWDNSVSLSGGSENGSFYLSAANFSSNGIVPNSDYEKTTFRFNGEQKYGILKMAANVAYSSADQLSSLTSGGLYGSSGEGAIQGAYIWPRDMNMGHWLNDDGTKYRPFDWELVQNDFDNPYWILNKMPRTDKVKRLTGSFKTSVDITDWWDVHWQVGIDRYTQNTTRFAAPGSGISLIYMKGMLAENDQTFEYKSSNLMTNFKKKFGDFDMNLMMGTMAELTDVEYNGRRAWNFIMPEFYTYLNTALTDRDAAQSRSDKRLVGLFGEYRVSYKDYAYLTFTGRNDWSSTLPMENRSYFYPSIQGSFIFSEFIPENNFLSYGKIRASLARVGKDTDPYVTNTYVNNPVPTLYNGGLGTGVRNAWLRGNAELLPEITEAQEYGIDFKFFRSRLGMEFTYYKNTSFNQLLQPRTSQATGYILMWTNAADIENRGLELTLTGSPIQRENFRWDVTVNGSRNKGRVNNLLPGLEVLYVTDVQVGNAKAASFNNGNFMGISGSEWLRSPEGHLVLNPESGMPQSDGLDTHEIGNRESRFFGGINNSLQYKDWNLSFLLDFRIGGDVYNGTEYAMTQYGMSKRSMDRESLSITGVVQEGTDANGAPIYSDVKTFDYRTGEMYTIGNQQVSGEHIISDYWWRGAYNLESRNYMTNTNWLRLRTISLSYSLPNSLLSRTKAIKRASATLTGTNLLLWTNYKGMDPETSAAGAGAVGSSSVGIDHNGIPALSGVTFGLNLIF</sequence>
<evidence type="ECO:0000256" key="1">
    <source>
        <dbReference type="ARBA" id="ARBA00004571"/>
    </source>
</evidence>
<name>A0A2S9JD21_9SPHI</name>
<dbReference type="RefSeq" id="WP_105727793.1">
    <property type="nucleotide sequence ID" value="NZ_PVBS01000006.1"/>
</dbReference>
<accession>A0A2S9JD21</accession>
<protein>
    <submittedName>
        <fullName evidence="10">SusC/RagA family TonB-linked outer membrane protein</fullName>
    </submittedName>
</protein>
<organism evidence="10 11">
    <name type="scientific">Sphingobacterium gobiense</name>
    <dbReference type="NCBI Taxonomy" id="1382456"/>
    <lineage>
        <taxon>Bacteria</taxon>
        <taxon>Pseudomonadati</taxon>
        <taxon>Bacteroidota</taxon>
        <taxon>Sphingobacteriia</taxon>
        <taxon>Sphingobacteriales</taxon>
        <taxon>Sphingobacteriaceae</taxon>
        <taxon>Sphingobacterium</taxon>
    </lineage>
</organism>
<evidence type="ECO:0000313" key="11">
    <source>
        <dbReference type="Proteomes" id="UP000238642"/>
    </source>
</evidence>
<keyword evidence="8" id="KW-0732">Signal</keyword>
<dbReference type="Pfam" id="PF13715">
    <property type="entry name" value="CarbopepD_reg_2"/>
    <property type="match status" value="1"/>
</dbReference>
<evidence type="ECO:0000256" key="2">
    <source>
        <dbReference type="ARBA" id="ARBA00022448"/>
    </source>
</evidence>
<evidence type="ECO:0000256" key="8">
    <source>
        <dbReference type="SAM" id="SignalP"/>
    </source>
</evidence>
<keyword evidence="3 7" id="KW-1134">Transmembrane beta strand</keyword>
<dbReference type="Gene3D" id="2.60.40.1120">
    <property type="entry name" value="Carboxypeptidase-like, regulatory domain"/>
    <property type="match status" value="1"/>
</dbReference>
<dbReference type="InterPro" id="IPR037066">
    <property type="entry name" value="Plug_dom_sf"/>
</dbReference>
<dbReference type="InterPro" id="IPR023996">
    <property type="entry name" value="TonB-dep_OMP_SusC/RagA"/>
</dbReference>
<dbReference type="NCBIfam" id="TIGR04056">
    <property type="entry name" value="OMP_RagA_SusC"/>
    <property type="match status" value="1"/>
</dbReference>
<dbReference type="InterPro" id="IPR012910">
    <property type="entry name" value="Plug_dom"/>
</dbReference>
<dbReference type="InterPro" id="IPR039426">
    <property type="entry name" value="TonB-dep_rcpt-like"/>
</dbReference>
<dbReference type="InterPro" id="IPR036942">
    <property type="entry name" value="Beta-barrel_TonB_sf"/>
</dbReference>
<evidence type="ECO:0000256" key="7">
    <source>
        <dbReference type="PROSITE-ProRule" id="PRU01360"/>
    </source>
</evidence>
<dbReference type="SUPFAM" id="SSF56935">
    <property type="entry name" value="Porins"/>
    <property type="match status" value="1"/>
</dbReference>
<reference evidence="10 11" key="1">
    <citation type="submission" date="2018-02" db="EMBL/GenBank/DDBJ databases">
        <title>The draft genome of Sphingobacterium gobiense H7.</title>
        <authorList>
            <person name="Li L."/>
            <person name="Liu L."/>
            <person name="Zhang X."/>
            <person name="Wang T."/>
            <person name="Liang L."/>
        </authorList>
    </citation>
    <scope>NUCLEOTIDE SEQUENCE [LARGE SCALE GENOMIC DNA]</scope>
    <source>
        <strain evidence="10 11">ACCC 05757</strain>
    </source>
</reference>
<dbReference type="GO" id="GO:0009279">
    <property type="term" value="C:cell outer membrane"/>
    <property type="evidence" value="ECO:0007669"/>
    <property type="project" value="UniProtKB-SubCell"/>
</dbReference>
<comment type="caution">
    <text evidence="10">The sequence shown here is derived from an EMBL/GenBank/DDBJ whole genome shotgun (WGS) entry which is preliminary data.</text>
</comment>
<evidence type="ECO:0000256" key="4">
    <source>
        <dbReference type="ARBA" id="ARBA00022692"/>
    </source>
</evidence>
<keyword evidence="5 7" id="KW-0472">Membrane</keyword>
<feature type="signal peptide" evidence="8">
    <location>
        <begin position="1"/>
        <end position="23"/>
    </location>
</feature>
<keyword evidence="6 7" id="KW-0998">Cell outer membrane</keyword>
<proteinExistence type="inferred from homology"/>
<dbReference type="Proteomes" id="UP000238642">
    <property type="component" value="Unassembled WGS sequence"/>
</dbReference>
<keyword evidence="2 7" id="KW-0813">Transport</keyword>
<dbReference type="EMBL" id="PVBS01000006">
    <property type="protein sequence ID" value="PRD50772.1"/>
    <property type="molecule type" value="Genomic_DNA"/>
</dbReference>
<comment type="similarity">
    <text evidence="7">Belongs to the TonB-dependent receptor family.</text>
</comment>
<evidence type="ECO:0000256" key="5">
    <source>
        <dbReference type="ARBA" id="ARBA00023136"/>
    </source>
</evidence>
<feature type="domain" description="TonB-dependent receptor plug" evidence="9">
    <location>
        <begin position="142"/>
        <end position="267"/>
    </location>
</feature>
<dbReference type="Pfam" id="PF07715">
    <property type="entry name" value="Plug"/>
    <property type="match status" value="1"/>
</dbReference>
<dbReference type="InterPro" id="IPR023997">
    <property type="entry name" value="TonB-dep_OMP_SusC/RagA_CS"/>
</dbReference>
<dbReference type="OrthoDB" id="9768177at2"/>
<evidence type="ECO:0000259" key="9">
    <source>
        <dbReference type="Pfam" id="PF07715"/>
    </source>
</evidence>
<dbReference type="InterPro" id="IPR008969">
    <property type="entry name" value="CarboxyPept-like_regulatory"/>
</dbReference>
<feature type="chain" id="PRO_5015771185" evidence="8">
    <location>
        <begin position="24"/>
        <end position="1080"/>
    </location>
</feature>
<keyword evidence="4 7" id="KW-0812">Transmembrane</keyword>